<organism evidence="1 2">
    <name type="scientific">Bauhinia variegata</name>
    <name type="common">Purple orchid tree</name>
    <name type="synonym">Phanera variegata</name>
    <dbReference type="NCBI Taxonomy" id="167791"/>
    <lineage>
        <taxon>Eukaryota</taxon>
        <taxon>Viridiplantae</taxon>
        <taxon>Streptophyta</taxon>
        <taxon>Embryophyta</taxon>
        <taxon>Tracheophyta</taxon>
        <taxon>Spermatophyta</taxon>
        <taxon>Magnoliopsida</taxon>
        <taxon>eudicotyledons</taxon>
        <taxon>Gunneridae</taxon>
        <taxon>Pentapetalae</taxon>
        <taxon>rosids</taxon>
        <taxon>fabids</taxon>
        <taxon>Fabales</taxon>
        <taxon>Fabaceae</taxon>
        <taxon>Cercidoideae</taxon>
        <taxon>Cercideae</taxon>
        <taxon>Bauhiniinae</taxon>
        <taxon>Bauhinia</taxon>
    </lineage>
</organism>
<protein>
    <submittedName>
        <fullName evidence="1">Uncharacterized protein</fullName>
    </submittedName>
</protein>
<evidence type="ECO:0000313" key="1">
    <source>
        <dbReference type="EMBL" id="KAI4351994.1"/>
    </source>
</evidence>
<dbReference type="EMBL" id="CM039428">
    <property type="protein sequence ID" value="KAI4351994.1"/>
    <property type="molecule type" value="Genomic_DNA"/>
</dbReference>
<keyword evidence="2" id="KW-1185">Reference proteome</keyword>
<dbReference type="Proteomes" id="UP000828941">
    <property type="component" value="Chromosome 3"/>
</dbReference>
<name>A0ACB9PVT1_BAUVA</name>
<proteinExistence type="predicted"/>
<gene>
    <name evidence="1" type="ORF">L6164_006287</name>
</gene>
<evidence type="ECO:0000313" key="2">
    <source>
        <dbReference type="Proteomes" id="UP000828941"/>
    </source>
</evidence>
<accession>A0ACB9PVT1</accession>
<reference evidence="1 2" key="1">
    <citation type="journal article" date="2022" name="DNA Res.">
        <title>Chromosomal-level genome assembly of the orchid tree Bauhinia variegata (Leguminosae; Cercidoideae) supports the allotetraploid origin hypothesis of Bauhinia.</title>
        <authorList>
            <person name="Zhong Y."/>
            <person name="Chen Y."/>
            <person name="Zheng D."/>
            <person name="Pang J."/>
            <person name="Liu Y."/>
            <person name="Luo S."/>
            <person name="Meng S."/>
            <person name="Qian L."/>
            <person name="Wei D."/>
            <person name="Dai S."/>
            <person name="Zhou R."/>
        </authorList>
    </citation>
    <scope>NUCLEOTIDE SEQUENCE [LARGE SCALE GENOMIC DNA]</scope>
    <source>
        <strain evidence="1">BV-YZ2020</strain>
    </source>
</reference>
<sequence length="218" mass="24052">MKSTLLAFLFLSALSSQLWLGAADASPEQVVDTSGKKLRAGANYYIRPVPPARCDELYDPRSPEYGRCLIGNGFVLVRIGNKTCPLDVVVVEGFRGLALTFTPVNPKKGVIRVNTDLNINFTIQTSCPSNVWKLDDFDASTGQWFVTTGGVVGNPGYETIRNWFKIIKYDDDYKLVYCPSVCENCGGLCKNVGVYVDTNGNRRLALTNDPYKVQFQAA</sequence>
<comment type="caution">
    <text evidence="1">The sequence shown here is derived from an EMBL/GenBank/DDBJ whole genome shotgun (WGS) entry which is preliminary data.</text>
</comment>